<comment type="caution">
    <text evidence="2">The sequence shown here is derived from an EMBL/GenBank/DDBJ whole genome shotgun (WGS) entry which is preliminary data.</text>
</comment>
<sequence>MSYPYGLTVHAARTGSLRYGRTTLRPPPPPRIPDFVMESAHPRTPRNPHGSAPVAPVMVGTAPTVPLPRRPQDPGGGPHARLRDWYENGLGWVTVPGTPVRLAVGLRFDVLDAPAEAGRAALRHLRPDSPVALHGDRVRLLVAPGSAEELPGVLEWLEWGALARDLVALGEGTTIEAPWPQRAEAPWPRRDGEREPGWCEAPGPEPCDASVPGPCEAPGPQGRRPGRVRESPGACAEPPGAVPGVPGFTALSVWNGALRLPGQREHARPLPLSRAGGPGAAVWMRPPQPGCEVGASLPTLSAVGRADGAPDLVRVVDTMATWCHRLRLRRARAQALAFS</sequence>
<name>A0A918R3Z4_9ACTN</name>
<evidence type="ECO:0000313" key="3">
    <source>
        <dbReference type="Proteomes" id="UP000623010"/>
    </source>
</evidence>
<dbReference type="AlphaFoldDB" id="A0A918R3Z4"/>
<dbReference type="InterPro" id="IPR047919">
    <property type="entry name" value="SCO3374-like"/>
</dbReference>
<feature type="compositionally biased region" description="Basic and acidic residues" evidence="1">
    <location>
        <begin position="187"/>
        <end position="197"/>
    </location>
</feature>
<organism evidence="2 3">
    <name type="scientific">Streptomyces echinoruber</name>
    <dbReference type="NCBI Taxonomy" id="68898"/>
    <lineage>
        <taxon>Bacteria</taxon>
        <taxon>Bacillati</taxon>
        <taxon>Actinomycetota</taxon>
        <taxon>Actinomycetes</taxon>
        <taxon>Kitasatosporales</taxon>
        <taxon>Streptomycetaceae</taxon>
        <taxon>Streptomyces</taxon>
    </lineage>
</organism>
<proteinExistence type="predicted"/>
<gene>
    <name evidence="2" type="ORF">GCM10010389_24270</name>
</gene>
<reference evidence="2" key="1">
    <citation type="journal article" date="2014" name="Int. J. Syst. Evol. Microbiol.">
        <title>Complete genome sequence of Corynebacterium casei LMG S-19264T (=DSM 44701T), isolated from a smear-ripened cheese.</title>
        <authorList>
            <consortium name="US DOE Joint Genome Institute (JGI-PGF)"/>
            <person name="Walter F."/>
            <person name="Albersmeier A."/>
            <person name="Kalinowski J."/>
            <person name="Ruckert C."/>
        </authorList>
    </citation>
    <scope>NUCLEOTIDE SEQUENCE</scope>
    <source>
        <strain evidence="2">JCM 5016</strain>
    </source>
</reference>
<evidence type="ECO:0008006" key="4">
    <source>
        <dbReference type="Google" id="ProtNLM"/>
    </source>
</evidence>
<evidence type="ECO:0000256" key="1">
    <source>
        <dbReference type="SAM" id="MobiDB-lite"/>
    </source>
</evidence>
<accession>A0A918R3Z4</accession>
<dbReference type="EMBL" id="BMWH01000007">
    <property type="protein sequence ID" value="GGZ85216.1"/>
    <property type="molecule type" value="Genomic_DNA"/>
</dbReference>
<protein>
    <recommendedName>
        <fullName evidence="4">Proline-rich protein</fullName>
    </recommendedName>
</protein>
<dbReference type="Proteomes" id="UP000623010">
    <property type="component" value="Unassembled WGS sequence"/>
</dbReference>
<reference evidence="2" key="2">
    <citation type="submission" date="2020-09" db="EMBL/GenBank/DDBJ databases">
        <authorList>
            <person name="Sun Q."/>
            <person name="Ohkuma M."/>
        </authorList>
    </citation>
    <scope>NUCLEOTIDE SEQUENCE</scope>
    <source>
        <strain evidence="2">JCM 5016</strain>
    </source>
</reference>
<feature type="compositionally biased region" description="Low complexity" evidence="1">
    <location>
        <begin position="232"/>
        <end position="241"/>
    </location>
</feature>
<keyword evidence="3" id="KW-1185">Reference proteome</keyword>
<dbReference type="NCBIfam" id="NF040464">
    <property type="entry name" value="SCO3374_fam"/>
    <property type="match status" value="1"/>
</dbReference>
<evidence type="ECO:0000313" key="2">
    <source>
        <dbReference type="EMBL" id="GGZ85216.1"/>
    </source>
</evidence>
<feature type="region of interest" description="Disordered" evidence="1">
    <location>
        <begin position="175"/>
        <end position="241"/>
    </location>
</feature>